<dbReference type="EnsemblMetazoa" id="BGLB027939-RA">
    <property type="protein sequence ID" value="BGLB027939-PA"/>
    <property type="gene ID" value="BGLB027939"/>
</dbReference>
<accession>A0A2C9L7F7</accession>
<dbReference type="VEuPathDB" id="VectorBase:BGLAX_037911"/>
<feature type="region of interest" description="Disordered" evidence="1">
    <location>
        <begin position="41"/>
        <end position="67"/>
    </location>
</feature>
<evidence type="ECO:0000256" key="2">
    <source>
        <dbReference type="SAM" id="SignalP"/>
    </source>
</evidence>
<feature type="compositionally biased region" description="Acidic residues" evidence="1">
    <location>
        <begin position="159"/>
        <end position="168"/>
    </location>
</feature>
<evidence type="ECO:0000313" key="4">
    <source>
        <dbReference type="Proteomes" id="UP000076420"/>
    </source>
</evidence>
<evidence type="ECO:0000256" key="1">
    <source>
        <dbReference type="SAM" id="MobiDB-lite"/>
    </source>
</evidence>
<keyword evidence="2" id="KW-0732">Signal</keyword>
<feature type="region of interest" description="Disordered" evidence="1">
    <location>
        <begin position="109"/>
        <end position="271"/>
    </location>
</feature>
<reference evidence="3" key="1">
    <citation type="submission" date="2020-05" db="UniProtKB">
        <authorList>
            <consortium name="EnsemblMetazoa"/>
        </authorList>
    </citation>
    <scope>IDENTIFICATION</scope>
    <source>
        <strain evidence="3">BB02</strain>
    </source>
</reference>
<dbReference type="VEuPathDB" id="VectorBase:BGLB027939"/>
<name>A0A2C9L7F7_BIOGL</name>
<protein>
    <submittedName>
        <fullName evidence="3">Uncharacterized protein</fullName>
    </submittedName>
</protein>
<dbReference type="KEGG" id="bgt:106070160"/>
<gene>
    <name evidence="3" type="primary">106070160</name>
</gene>
<dbReference type="AlphaFoldDB" id="A0A2C9L7F7"/>
<feature type="chain" id="PRO_5012519325" evidence="2">
    <location>
        <begin position="24"/>
        <end position="271"/>
    </location>
</feature>
<dbReference type="Proteomes" id="UP000076420">
    <property type="component" value="Unassembled WGS sequence"/>
</dbReference>
<sequence length="271" mass="30056">MFVVSLFAILVAYLLWKKQKLYAQKEENAARVREKLGQQMTMTHKVSNASSDPDEHLEMQESTPDVEEQESRIVFETEFQSDVSTVALRKRLVDMKTQQMQALFQSISEEDEELNNSRRGQSADQNTQIEPTRVNQGTVSYAEQPASQASSVRRHNDVISEEEEDDVFVDEKSKPNLHSASDAGPESSLQVYDEIKNLDDQVPSVGGSVNDSVSSLLPSQDEGRLSSGGVGSSDSNHSPSREDDKSDEDSSSLSSQSDGDDSSYVEEMTSF</sequence>
<feature type="signal peptide" evidence="2">
    <location>
        <begin position="1"/>
        <end position="23"/>
    </location>
</feature>
<feature type="compositionally biased region" description="Low complexity" evidence="1">
    <location>
        <begin position="202"/>
        <end position="215"/>
    </location>
</feature>
<organism evidence="3 4">
    <name type="scientific">Biomphalaria glabrata</name>
    <name type="common">Bloodfluke planorb</name>
    <name type="synonym">Freshwater snail</name>
    <dbReference type="NCBI Taxonomy" id="6526"/>
    <lineage>
        <taxon>Eukaryota</taxon>
        <taxon>Metazoa</taxon>
        <taxon>Spiralia</taxon>
        <taxon>Lophotrochozoa</taxon>
        <taxon>Mollusca</taxon>
        <taxon>Gastropoda</taxon>
        <taxon>Heterobranchia</taxon>
        <taxon>Euthyneura</taxon>
        <taxon>Panpulmonata</taxon>
        <taxon>Hygrophila</taxon>
        <taxon>Lymnaeoidea</taxon>
        <taxon>Planorbidae</taxon>
        <taxon>Biomphalaria</taxon>
    </lineage>
</organism>
<feature type="compositionally biased region" description="Polar residues" evidence="1">
    <location>
        <begin position="117"/>
        <end position="151"/>
    </location>
</feature>
<feature type="compositionally biased region" description="Polar residues" evidence="1">
    <location>
        <begin position="41"/>
        <end position="51"/>
    </location>
</feature>
<evidence type="ECO:0000313" key="3">
    <source>
        <dbReference type="EnsemblMetazoa" id="BGLB027939-PA"/>
    </source>
</evidence>
<proteinExistence type="predicted"/>